<evidence type="ECO:0000313" key="3">
    <source>
        <dbReference type="Proteomes" id="UP000199228"/>
    </source>
</evidence>
<dbReference type="Proteomes" id="UP000199228">
    <property type="component" value="Unassembled WGS sequence"/>
</dbReference>
<reference evidence="2 3" key="1">
    <citation type="submission" date="2016-10" db="EMBL/GenBank/DDBJ databases">
        <authorList>
            <person name="de Groot N.N."/>
        </authorList>
    </citation>
    <scope>NUCLEOTIDE SEQUENCE [LARGE SCALE GENOMIC DNA]</scope>
    <source>
        <strain evidence="2 3">DSM 3217</strain>
    </source>
</reference>
<dbReference type="EMBL" id="FMXR01000013">
    <property type="protein sequence ID" value="SDB25699.1"/>
    <property type="molecule type" value="Genomic_DNA"/>
</dbReference>
<name>A0A1G6BYM7_EUBOX</name>
<keyword evidence="1" id="KW-1133">Transmembrane helix</keyword>
<feature type="transmembrane region" description="Helical" evidence="1">
    <location>
        <begin position="34"/>
        <end position="53"/>
    </location>
</feature>
<keyword evidence="1" id="KW-0472">Membrane</keyword>
<keyword evidence="1" id="KW-0812">Transmembrane</keyword>
<feature type="transmembrane region" description="Helical" evidence="1">
    <location>
        <begin position="6"/>
        <end position="22"/>
    </location>
</feature>
<dbReference type="RefSeq" id="WP_090174139.1">
    <property type="nucleotide sequence ID" value="NZ_FMXR01000013.1"/>
</dbReference>
<organism evidence="2 3">
    <name type="scientific">Eubacterium oxidoreducens</name>
    <dbReference type="NCBI Taxonomy" id="1732"/>
    <lineage>
        <taxon>Bacteria</taxon>
        <taxon>Bacillati</taxon>
        <taxon>Bacillota</taxon>
        <taxon>Clostridia</taxon>
        <taxon>Eubacteriales</taxon>
        <taxon>Eubacteriaceae</taxon>
        <taxon>Eubacterium</taxon>
    </lineage>
</organism>
<sequence>MLNLVYVCVAAVAVVFIKNAGYIDSIKNKKNNKLIFSATILFKVILTVVAFVISTQLIDNALRLKDGVKCAEMIEANNWYICTQHAALSLEEQNEMNAFMENFDDDEIFNYCPSDSSDENAMEYEDMDSIECNMIIASENLLPCYEVTFVKQESLNKLST</sequence>
<evidence type="ECO:0000256" key="1">
    <source>
        <dbReference type="SAM" id="Phobius"/>
    </source>
</evidence>
<gene>
    <name evidence="2" type="ORF">SAMN02910417_01922</name>
</gene>
<dbReference type="AlphaFoldDB" id="A0A1G6BYM7"/>
<evidence type="ECO:0000313" key="2">
    <source>
        <dbReference type="EMBL" id="SDB25699.1"/>
    </source>
</evidence>
<proteinExistence type="predicted"/>
<accession>A0A1G6BYM7</accession>
<keyword evidence="3" id="KW-1185">Reference proteome</keyword>
<protein>
    <submittedName>
        <fullName evidence="2">Uncharacterized protein</fullName>
    </submittedName>
</protein>